<name>A0ABS1WVY0_9GAMM</name>
<dbReference type="RefSeq" id="WP_203167198.1">
    <property type="nucleotide sequence ID" value="NZ_JAEVLS010000002.1"/>
</dbReference>
<dbReference type="Proteomes" id="UP000661077">
    <property type="component" value="Unassembled WGS sequence"/>
</dbReference>
<evidence type="ECO:0000313" key="3">
    <source>
        <dbReference type="Proteomes" id="UP000661077"/>
    </source>
</evidence>
<feature type="chain" id="PRO_5045522727" description="Phosphodiesterase" evidence="1">
    <location>
        <begin position="33"/>
        <end position="101"/>
    </location>
</feature>
<dbReference type="EMBL" id="JAEVLS010000002">
    <property type="protein sequence ID" value="MBM0105136.1"/>
    <property type="molecule type" value="Genomic_DNA"/>
</dbReference>
<sequence>MSFQIRPKLRNKLPQLLAGVAMAIGASMSVSADVLTTPSAPAAEQANRPARGMSMDKVEATYGAPTRREAAVGEPPITRWEYPGFVVYFEHHLVIHTVAIG</sequence>
<comment type="caution">
    <text evidence="2">The sequence shown here is derived from an EMBL/GenBank/DDBJ whole genome shotgun (WGS) entry which is preliminary data.</text>
</comment>
<organism evidence="2 3">
    <name type="scientific">Steroidobacter gossypii</name>
    <dbReference type="NCBI Taxonomy" id="2805490"/>
    <lineage>
        <taxon>Bacteria</taxon>
        <taxon>Pseudomonadati</taxon>
        <taxon>Pseudomonadota</taxon>
        <taxon>Gammaproteobacteria</taxon>
        <taxon>Steroidobacterales</taxon>
        <taxon>Steroidobacteraceae</taxon>
        <taxon>Steroidobacter</taxon>
    </lineage>
</organism>
<feature type="signal peptide" evidence="1">
    <location>
        <begin position="1"/>
        <end position="32"/>
    </location>
</feature>
<keyword evidence="1" id="KW-0732">Signal</keyword>
<evidence type="ECO:0000313" key="2">
    <source>
        <dbReference type="EMBL" id="MBM0105136.1"/>
    </source>
</evidence>
<proteinExistence type="predicted"/>
<accession>A0ABS1WVY0</accession>
<reference evidence="2 3" key="1">
    <citation type="journal article" date="2021" name="Int. J. Syst. Evol. Microbiol.">
        <title>Steroidobacter gossypii sp. nov., isolated from soil of cotton cropping field.</title>
        <authorList>
            <person name="Huang R."/>
            <person name="Yang S."/>
            <person name="Zhen C."/>
            <person name="Liu W."/>
        </authorList>
    </citation>
    <scope>NUCLEOTIDE SEQUENCE [LARGE SCALE GENOMIC DNA]</scope>
    <source>
        <strain evidence="2 3">S1-65</strain>
    </source>
</reference>
<evidence type="ECO:0000256" key="1">
    <source>
        <dbReference type="SAM" id="SignalP"/>
    </source>
</evidence>
<protein>
    <recommendedName>
        <fullName evidence="4">Phosphodiesterase</fullName>
    </recommendedName>
</protein>
<evidence type="ECO:0008006" key="4">
    <source>
        <dbReference type="Google" id="ProtNLM"/>
    </source>
</evidence>
<gene>
    <name evidence="2" type="ORF">JM946_10260</name>
</gene>
<keyword evidence="3" id="KW-1185">Reference proteome</keyword>